<reference evidence="2 3" key="1">
    <citation type="journal article" date="2019" name="Sci. Rep.">
        <title>Orb-weaving spider Araneus ventricosus genome elucidates the spidroin gene catalogue.</title>
        <authorList>
            <person name="Kono N."/>
            <person name="Nakamura H."/>
            <person name="Ohtoshi R."/>
            <person name="Moran D.A.P."/>
            <person name="Shinohara A."/>
            <person name="Yoshida Y."/>
            <person name="Fujiwara M."/>
            <person name="Mori M."/>
            <person name="Tomita M."/>
            <person name="Arakawa K."/>
        </authorList>
    </citation>
    <scope>NUCLEOTIDE SEQUENCE [LARGE SCALE GENOMIC DNA]</scope>
</reference>
<evidence type="ECO:0000313" key="2">
    <source>
        <dbReference type="EMBL" id="GBM86888.1"/>
    </source>
</evidence>
<organism evidence="2 3">
    <name type="scientific">Araneus ventricosus</name>
    <name type="common">Orbweaver spider</name>
    <name type="synonym">Epeira ventricosa</name>
    <dbReference type="NCBI Taxonomy" id="182803"/>
    <lineage>
        <taxon>Eukaryota</taxon>
        <taxon>Metazoa</taxon>
        <taxon>Ecdysozoa</taxon>
        <taxon>Arthropoda</taxon>
        <taxon>Chelicerata</taxon>
        <taxon>Arachnida</taxon>
        <taxon>Araneae</taxon>
        <taxon>Araneomorphae</taxon>
        <taxon>Entelegynae</taxon>
        <taxon>Araneoidea</taxon>
        <taxon>Araneidae</taxon>
        <taxon>Araneus</taxon>
    </lineage>
</organism>
<evidence type="ECO:0000259" key="1">
    <source>
        <dbReference type="Pfam" id="PF07993"/>
    </source>
</evidence>
<feature type="domain" description="Thioester reductase (TE)" evidence="1">
    <location>
        <begin position="24"/>
        <end position="62"/>
    </location>
</feature>
<dbReference type="OrthoDB" id="6422683at2759"/>
<dbReference type="AlphaFoldDB" id="A0A4Y2JBY0"/>
<protein>
    <recommendedName>
        <fullName evidence="1">Thioester reductase (TE) domain-containing protein</fullName>
    </recommendedName>
</protein>
<dbReference type="InterPro" id="IPR013120">
    <property type="entry name" value="FAR_NAD-bd"/>
</dbReference>
<evidence type="ECO:0000313" key="3">
    <source>
        <dbReference type="Proteomes" id="UP000499080"/>
    </source>
</evidence>
<dbReference type="Pfam" id="PF07993">
    <property type="entry name" value="NAD_binding_4"/>
    <property type="match status" value="1"/>
</dbReference>
<dbReference type="EMBL" id="BGPR01003346">
    <property type="protein sequence ID" value="GBM86888.1"/>
    <property type="molecule type" value="Genomic_DNA"/>
</dbReference>
<proteinExistence type="predicted"/>
<accession>A0A4Y2JBY0</accession>
<sequence length="84" mass="9580">MRVQPVVKPPPSHGLHRKPKKGFLLKNNVLSLSSVIELCRKMRKFEVLVYTSTAYSNSNHLNFPLKEEVNRLPLHAGKFLDALT</sequence>
<comment type="caution">
    <text evidence="2">The sequence shown here is derived from an EMBL/GenBank/DDBJ whole genome shotgun (WGS) entry which is preliminary data.</text>
</comment>
<keyword evidence="3" id="KW-1185">Reference proteome</keyword>
<name>A0A4Y2JBY0_ARAVE</name>
<dbReference type="Proteomes" id="UP000499080">
    <property type="component" value="Unassembled WGS sequence"/>
</dbReference>
<gene>
    <name evidence="2" type="ORF">AVEN_207399_1</name>
</gene>